<dbReference type="AlphaFoldDB" id="S9S7A6"/>
<keyword evidence="1" id="KW-0472">Membrane</keyword>
<keyword evidence="1" id="KW-1133">Transmembrane helix</keyword>
<dbReference type="RefSeq" id="WP_020038652.1">
    <property type="nucleotide sequence ID" value="NZ_KE557276.1"/>
</dbReference>
<organism evidence="2 3">
    <name type="scientific">Salipiger mucosus DSM 16094</name>
    <dbReference type="NCBI Taxonomy" id="1123237"/>
    <lineage>
        <taxon>Bacteria</taxon>
        <taxon>Pseudomonadati</taxon>
        <taxon>Pseudomonadota</taxon>
        <taxon>Alphaproteobacteria</taxon>
        <taxon>Rhodobacterales</taxon>
        <taxon>Roseobacteraceae</taxon>
        <taxon>Salipiger</taxon>
    </lineage>
</organism>
<name>S9S7A6_9RHOB</name>
<proteinExistence type="predicted"/>
<protein>
    <submittedName>
        <fullName evidence="2">Uncharacterized protein</fullName>
    </submittedName>
</protein>
<keyword evidence="1" id="KW-0812">Transmembrane</keyword>
<comment type="caution">
    <text evidence="2">The sequence shown here is derived from an EMBL/GenBank/DDBJ whole genome shotgun (WGS) entry which is preliminary data.</text>
</comment>
<keyword evidence="3" id="KW-1185">Reference proteome</keyword>
<feature type="transmembrane region" description="Helical" evidence="1">
    <location>
        <begin position="6"/>
        <end position="26"/>
    </location>
</feature>
<dbReference type="EMBL" id="APVH01000027">
    <property type="protein sequence ID" value="EPX82079.1"/>
    <property type="molecule type" value="Genomic_DNA"/>
</dbReference>
<gene>
    <name evidence="2" type="ORF">Salmuc_02446</name>
</gene>
<sequence>MAYLYEAVGALALIVTTGIAVVEFFTKRADRRLDVSFTGRSFINASGNTAVYFSVENRSEVELRIIDIRPADRGINLKFGDYASNRTIEEFFEYVQRIRIGTNGGNDFETINLLRGGQISGFVSLGGEHPGAALVFQLQRCDTLRTFRRHVQPLFWDGTLANVRVTKRPPDS</sequence>
<evidence type="ECO:0000313" key="3">
    <source>
        <dbReference type="Proteomes" id="UP000015347"/>
    </source>
</evidence>
<accession>S9S7A6</accession>
<dbReference type="Proteomes" id="UP000015347">
    <property type="component" value="Unassembled WGS sequence"/>
</dbReference>
<dbReference type="HOGENOM" id="CLU_1554191_0_0_5"/>
<evidence type="ECO:0000313" key="2">
    <source>
        <dbReference type="EMBL" id="EPX82079.1"/>
    </source>
</evidence>
<evidence type="ECO:0000256" key="1">
    <source>
        <dbReference type="SAM" id="Phobius"/>
    </source>
</evidence>
<reference evidence="3" key="1">
    <citation type="journal article" date="2014" name="Stand. Genomic Sci.">
        <title>Genome sequence of the exopolysaccharide-producing Salipiger mucosus type strain (DSM 16094(T)), a moderately halophilic member of the Roseobacter clade.</title>
        <authorList>
            <person name="Riedel T."/>
            <person name="Spring S."/>
            <person name="Fiebig A."/>
            <person name="Petersen J."/>
            <person name="Kyrpides N.C."/>
            <person name="Goker M."/>
            <person name="Klenk H.P."/>
        </authorList>
    </citation>
    <scope>NUCLEOTIDE SEQUENCE [LARGE SCALE GENOMIC DNA]</scope>
    <source>
        <strain evidence="3">DSM 16094</strain>
    </source>
</reference>